<dbReference type="Proteomes" id="UP000183994">
    <property type="component" value="Unassembled WGS sequence"/>
</dbReference>
<dbReference type="Pfam" id="PF12900">
    <property type="entry name" value="Pyridox_ox_2"/>
    <property type="match status" value="1"/>
</dbReference>
<dbReference type="InterPro" id="IPR012349">
    <property type="entry name" value="Split_barrel_FMN-bd"/>
</dbReference>
<sequence>MRRKDKEIVDLQDIESIIAKAQVCRLALSDQGQPYVIPMSFGYCSGVFYFHSANQGRKIEILRKNPLVCVELDIGVTPVPGDGPCEWGMRFQSVAAMGEAVFIEDLEEKKKALDLIMARYTESWPPFPEASLKNTTVFAVNTREMTGKQSGQPG</sequence>
<dbReference type="SUPFAM" id="SSF50475">
    <property type="entry name" value="FMN-binding split barrel"/>
    <property type="match status" value="1"/>
</dbReference>
<evidence type="ECO:0000313" key="1">
    <source>
        <dbReference type="EMBL" id="SHK86230.1"/>
    </source>
</evidence>
<dbReference type="AlphaFoldDB" id="A0A1M6VXL7"/>
<evidence type="ECO:0000313" key="2">
    <source>
        <dbReference type="Proteomes" id="UP000183994"/>
    </source>
</evidence>
<evidence type="ECO:0008006" key="3">
    <source>
        <dbReference type="Google" id="ProtNLM"/>
    </source>
</evidence>
<dbReference type="OrthoDB" id="9794935at2"/>
<proteinExistence type="predicted"/>
<dbReference type="Gene3D" id="2.30.110.10">
    <property type="entry name" value="Electron Transport, Fmn-binding Protein, Chain A"/>
    <property type="match status" value="1"/>
</dbReference>
<accession>A0A1M6VXL7</accession>
<dbReference type="InterPro" id="IPR024747">
    <property type="entry name" value="Pyridox_Oxase-rel"/>
</dbReference>
<name>A0A1M6VXL7_9BACT</name>
<dbReference type="EMBL" id="FQZU01000036">
    <property type="protein sequence ID" value="SHK86230.1"/>
    <property type="molecule type" value="Genomic_DNA"/>
</dbReference>
<organism evidence="1 2">
    <name type="scientific">Desulfatibacillum alkenivorans DSM 16219</name>
    <dbReference type="NCBI Taxonomy" id="1121393"/>
    <lineage>
        <taxon>Bacteria</taxon>
        <taxon>Pseudomonadati</taxon>
        <taxon>Thermodesulfobacteriota</taxon>
        <taxon>Desulfobacteria</taxon>
        <taxon>Desulfobacterales</taxon>
        <taxon>Desulfatibacillaceae</taxon>
        <taxon>Desulfatibacillum</taxon>
    </lineage>
</organism>
<reference evidence="2" key="1">
    <citation type="submission" date="2016-11" db="EMBL/GenBank/DDBJ databases">
        <authorList>
            <person name="Varghese N."/>
            <person name="Submissions S."/>
        </authorList>
    </citation>
    <scope>NUCLEOTIDE SEQUENCE [LARGE SCALE GENOMIC DNA]</scope>
    <source>
        <strain evidence="2">DSM 16219</strain>
    </source>
</reference>
<dbReference type="PANTHER" id="PTHR34071:SF2">
    <property type="entry name" value="FLAVIN-NUCLEOTIDE-BINDING PROTEIN"/>
    <property type="match status" value="1"/>
</dbReference>
<keyword evidence="2" id="KW-1185">Reference proteome</keyword>
<gene>
    <name evidence="1" type="ORF">SAMN02745216_04208</name>
</gene>
<dbReference type="RefSeq" id="WP_073478234.1">
    <property type="nucleotide sequence ID" value="NZ_FQZU01000036.1"/>
</dbReference>
<dbReference type="STRING" id="1121393.SAMN02745216_04208"/>
<protein>
    <recommendedName>
        <fullName evidence="3">Nitroimidazol reductase NimA, pyridoxamine 5'-phosphate oxidase superfamily</fullName>
    </recommendedName>
</protein>
<dbReference type="PANTHER" id="PTHR34071">
    <property type="entry name" value="5-NITROIMIDAZOLE ANTIBIOTICS RESISTANCE PROTEIN, NIMA-FAMILY-RELATED PROTEIN-RELATED"/>
    <property type="match status" value="1"/>
</dbReference>